<dbReference type="Gene3D" id="3.40.50.2000">
    <property type="entry name" value="Glycogen Phosphorylase B"/>
    <property type="match status" value="1"/>
</dbReference>
<evidence type="ECO:0000256" key="2">
    <source>
        <dbReference type="ARBA" id="ARBA00022676"/>
    </source>
</evidence>
<dbReference type="STRING" id="151549.A0A4C1VSQ9"/>
<name>A0A4C1VSQ9_EUMVA</name>
<dbReference type="SUPFAM" id="SSF53756">
    <property type="entry name" value="UDP-Glycosyltransferase/glycogen phosphorylase"/>
    <property type="match status" value="1"/>
</dbReference>
<evidence type="ECO:0000313" key="4">
    <source>
        <dbReference type="EMBL" id="GBP42148.1"/>
    </source>
</evidence>
<evidence type="ECO:0000256" key="3">
    <source>
        <dbReference type="ARBA" id="ARBA00022679"/>
    </source>
</evidence>
<keyword evidence="3 4" id="KW-0808">Transferase</keyword>
<dbReference type="InterPro" id="IPR002213">
    <property type="entry name" value="UDP_glucos_trans"/>
</dbReference>
<dbReference type="PANTHER" id="PTHR48043">
    <property type="entry name" value="EG:EG0003.4 PROTEIN-RELATED"/>
    <property type="match status" value="1"/>
</dbReference>
<sequence>MGKTTLRGYMLAIMGPMMFEDILMHENVQKFINDTSQEFDVVVSEWFFTNMFAGFAALYKVPLVWMSSMDPHWQVLEVIDEPSNAAYTAGVLTTVVPPFSFLERVEELFSQLYMKPILFISHYVLERPIYNKCFGPAFEVRGAVAPPYSSVAYNASFMFFNGQAVLSTGYRLTQNTRYIGGYHIDPDTKPLPENLKKILDDAKYGVIYFSMGSNLKSIDMHETAIEGLVKLFRTLKQTVIWKFEAEMKDLPPNLHILKWAPQPSILKDCEDDIAELGRPIMLVNGCQIRNKKRETEMVACNVNMYQNGSGYKYVWFMVIGRLEAQALPTGPVRIGGRSRALSLI</sequence>
<dbReference type="OrthoDB" id="5835829at2759"/>
<keyword evidence="5" id="KW-1185">Reference proteome</keyword>
<protein>
    <submittedName>
        <fullName evidence="4">Ecdysteroid UDP-glucosyltransferase</fullName>
    </submittedName>
</protein>
<reference evidence="4 5" key="1">
    <citation type="journal article" date="2019" name="Commun. Biol.">
        <title>The bagworm genome reveals a unique fibroin gene that provides high tensile strength.</title>
        <authorList>
            <person name="Kono N."/>
            <person name="Nakamura H."/>
            <person name="Ohtoshi R."/>
            <person name="Tomita M."/>
            <person name="Numata K."/>
            <person name="Arakawa K."/>
        </authorList>
    </citation>
    <scope>NUCLEOTIDE SEQUENCE [LARGE SCALE GENOMIC DNA]</scope>
</reference>
<comment type="caution">
    <text evidence="4">The sequence shown here is derived from an EMBL/GenBank/DDBJ whole genome shotgun (WGS) entry which is preliminary data.</text>
</comment>
<organism evidence="4 5">
    <name type="scientific">Eumeta variegata</name>
    <name type="common">Bagworm moth</name>
    <name type="synonym">Eumeta japonica</name>
    <dbReference type="NCBI Taxonomy" id="151549"/>
    <lineage>
        <taxon>Eukaryota</taxon>
        <taxon>Metazoa</taxon>
        <taxon>Ecdysozoa</taxon>
        <taxon>Arthropoda</taxon>
        <taxon>Hexapoda</taxon>
        <taxon>Insecta</taxon>
        <taxon>Pterygota</taxon>
        <taxon>Neoptera</taxon>
        <taxon>Endopterygota</taxon>
        <taxon>Lepidoptera</taxon>
        <taxon>Glossata</taxon>
        <taxon>Ditrysia</taxon>
        <taxon>Tineoidea</taxon>
        <taxon>Psychidae</taxon>
        <taxon>Oiketicinae</taxon>
        <taxon>Eumeta</taxon>
    </lineage>
</organism>
<dbReference type="PANTHER" id="PTHR48043:SF159">
    <property type="entry name" value="EG:EG0003.4 PROTEIN-RELATED"/>
    <property type="match status" value="1"/>
</dbReference>
<dbReference type="AlphaFoldDB" id="A0A4C1VSQ9"/>
<evidence type="ECO:0000256" key="1">
    <source>
        <dbReference type="ARBA" id="ARBA00009995"/>
    </source>
</evidence>
<dbReference type="GO" id="GO:0008194">
    <property type="term" value="F:UDP-glycosyltransferase activity"/>
    <property type="evidence" value="ECO:0007669"/>
    <property type="project" value="InterPro"/>
</dbReference>
<dbReference type="InterPro" id="IPR050271">
    <property type="entry name" value="UDP-glycosyltransferase"/>
</dbReference>
<keyword evidence="2" id="KW-0328">Glycosyltransferase</keyword>
<dbReference type="Proteomes" id="UP000299102">
    <property type="component" value="Unassembled WGS sequence"/>
</dbReference>
<dbReference type="EMBL" id="BGZK01000413">
    <property type="protein sequence ID" value="GBP42148.1"/>
    <property type="molecule type" value="Genomic_DNA"/>
</dbReference>
<dbReference type="Pfam" id="PF00201">
    <property type="entry name" value="UDPGT"/>
    <property type="match status" value="1"/>
</dbReference>
<proteinExistence type="inferred from homology"/>
<comment type="similarity">
    <text evidence="1">Belongs to the UDP-glycosyltransferase family.</text>
</comment>
<evidence type="ECO:0000313" key="5">
    <source>
        <dbReference type="Proteomes" id="UP000299102"/>
    </source>
</evidence>
<accession>A0A4C1VSQ9</accession>
<gene>
    <name evidence="4" type="primary">EGT</name>
    <name evidence="4" type="ORF">EVAR_25773_1</name>
</gene>